<dbReference type="Ensembl" id="ENSZALT00000009578.1">
    <property type="protein sequence ID" value="ENSZALP00000006595.1"/>
    <property type="gene ID" value="ENSZALG00000005978.1"/>
</dbReference>
<name>A0A8D2QCH2_ZONAL</name>
<evidence type="ECO:0000313" key="3">
    <source>
        <dbReference type="Ensembl" id="ENSZALP00000006595.1"/>
    </source>
</evidence>
<keyword evidence="2" id="KW-1133">Transmembrane helix</keyword>
<keyword evidence="2" id="KW-0472">Membrane</keyword>
<sequence>ALASQKEAAPARNSRHYSAGSHGSAVWLLGACFSLAAAILAPAGPASPLQTLKLRLLPRSRPELMLNPAFPISLTAGHGAPVPISVASSSLPGDIPHSLPPAHHNSSPCQNGADCLCGIGGSNFGGLLLPPRKQMVLPAGEPLPCSSKDQKLHPTLGGIGAVDAKRPSSRPAAPQPPAPRLLWPLGVLGAAATPAWCPERPRAQKHDKKPAWALVSPNAQGIPQLDPE</sequence>
<protein>
    <submittedName>
        <fullName evidence="3">Uncharacterized protein</fullName>
    </submittedName>
</protein>
<reference evidence="3" key="2">
    <citation type="submission" date="2025-09" db="UniProtKB">
        <authorList>
            <consortium name="Ensembl"/>
        </authorList>
    </citation>
    <scope>IDENTIFICATION</scope>
</reference>
<keyword evidence="4" id="KW-1185">Reference proteome</keyword>
<evidence type="ECO:0000256" key="1">
    <source>
        <dbReference type="SAM" id="MobiDB-lite"/>
    </source>
</evidence>
<accession>A0A8D2QCH2</accession>
<feature type="region of interest" description="Disordered" evidence="1">
    <location>
        <begin position="161"/>
        <end position="180"/>
    </location>
</feature>
<feature type="transmembrane region" description="Helical" evidence="2">
    <location>
        <begin position="25"/>
        <end position="46"/>
    </location>
</feature>
<dbReference type="Proteomes" id="UP000694413">
    <property type="component" value="Unassembled WGS sequence"/>
</dbReference>
<evidence type="ECO:0000313" key="4">
    <source>
        <dbReference type="Proteomes" id="UP000694413"/>
    </source>
</evidence>
<evidence type="ECO:0000256" key="2">
    <source>
        <dbReference type="SAM" id="Phobius"/>
    </source>
</evidence>
<dbReference type="AlphaFoldDB" id="A0A8D2QCH2"/>
<feature type="region of interest" description="Disordered" evidence="1">
    <location>
        <begin position="198"/>
        <end position="228"/>
    </location>
</feature>
<reference evidence="3" key="1">
    <citation type="submission" date="2025-08" db="UniProtKB">
        <authorList>
            <consortium name="Ensembl"/>
        </authorList>
    </citation>
    <scope>IDENTIFICATION</scope>
</reference>
<proteinExistence type="predicted"/>
<keyword evidence="2" id="KW-0812">Transmembrane</keyword>
<organism evidence="3 4">
    <name type="scientific">Zonotrichia albicollis</name>
    <name type="common">White-throated sparrow</name>
    <name type="synonym">Fringilla albicollis</name>
    <dbReference type="NCBI Taxonomy" id="44394"/>
    <lineage>
        <taxon>Eukaryota</taxon>
        <taxon>Metazoa</taxon>
        <taxon>Chordata</taxon>
        <taxon>Craniata</taxon>
        <taxon>Vertebrata</taxon>
        <taxon>Euteleostomi</taxon>
        <taxon>Archelosauria</taxon>
        <taxon>Archosauria</taxon>
        <taxon>Dinosauria</taxon>
        <taxon>Saurischia</taxon>
        <taxon>Theropoda</taxon>
        <taxon>Coelurosauria</taxon>
        <taxon>Aves</taxon>
        <taxon>Neognathae</taxon>
        <taxon>Neoaves</taxon>
        <taxon>Telluraves</taxon>
        <taxon>Australaves</taxon>
        <taxon>Passeriformes</taxon>
        <taxon>Passerellidae</taxon>
        <taxon>Zonotrichia</taxon>
    </lineage>
</organism>